<dbReference type="EMBL" id="GBXM01094210">
    <property type="protein sequence ID" value="JAH14367.1"/>
    <property type="molecule type" value="Transcribed_RNA"/>
</dbReference>
<accession>A0A0E9QCZ6</accession>
<reference evidence="1" key="1">
    <citation type="submission" date="2014-11" db="EMBL/GenBank/DDBJ databases">
        <authorList>
            <person name="Amaro Gonzalez C."/>
        </authorList>
    </citation>
    <scope>NUCLEOTIDE SEQUENCE</scope>
</reference>
<reference evidence="1" key="2">
    <citation type="journal article" date="2015" name="Fish Shellfish Immunol.">
        <title>Early steps in the European eel (Anguilla anguilla)-Vibrio vulnificus interaction in the gills: Role of the RtxA13 toxin.</title>
        <authorList>
            <person name="Callol A."/>
            <person name="Pajuelo D."/>
            <person name="Ebbesson L."/>
            <person name="Teles M."/>
            <person name="MacKenzie S."/>
            <person name="Amaro C."/>
        </authorList>
    </citation>
    <scope>NUCLEOTIDE SEQUENCE</scope>
</reference>
<proteinExistence type="predicted"/>
<name>A0A0E9QCZ6_ANGAN</name>
<protein>
    <submittedName>
        <fullName evidence="1">Uncharacterized protein</fullName>
    </submittedName>
</protein>
<dbReference type="AlphaFoldDB" id="A0A0E9QCZ6"/>
<organism evidence="1">
    <name type="scientific">Anguilla anguilla</name>
    <name type="common">European freshwater eel</name>
    <name type="synonym">Muraena anguilla</name>
    <dbReference type="NCBI Taxonomy" id="7936"/>
    <lineage>
        <taxon>Eukaryota</taxon>
        <taxon>Metazoa</taxon>
        <taxon>Chordata</taxon>
        <taxon>Craniata</taxon>
        <taxon>Vertebrata</taxon>
        <taxon>Euteleostomi</taxon>
        <taxon>Actinopterygii</taxon>
        <taxon>Neopterygii</taxon>
        <taxon>Teleostei</taxon>
        <taxon>Anguilliformes</taxon>
        <taxon>Anguillidae</taxon>
        <taxon>Anguilla</taxon>
    </lineage>
</organism>
<evidence type="ECO:0000313" key="1">
    <source>
        <dbReference type="EMBL" id="JAH14367.1"/>
    </source>
</evidence>
<sequence length="43" mass="4569">MCTMQLAPFQILLYPFGPVSLPQVSLSAVGGSDRRSCSTAELP</sequence>